<dbReference type="GO" id="GO:0031011">
    <property type="term" value="C:Ino80 complex"/>
    <property type="evidence" value="ECO:0007669"/>
    <property type="project" value="EnsemblFungi"/>
</dbReference>
<dbReference type="InParanoid" id="G0V940"/>
<dbReference type="Pfam" id="PF17335">
    <property type="entry name" value="IES5"/>
    <property type="match status" value="1"/>
</dbReference>
<dbReference type="OrthoDB" id="4033270at2759"/>
<reference evidence="2 3" key="1">
    <citation type="journal article" date="2011" name="Proc. Natl. Acad. Sci. U.S.A.">
        <title>Evolutionary erosion of yeast sex chromosomes by mating-type switching accidents.</title>
        <authorList>
            <person name="Gordon J.L."/>
            <person name="Armisen D."/>
            <person name="Proux-Wera E."/>
            <person name="Oheigeartaigh S.S."/>
            <person name="Byrne K.P."/>
            <person name="Wolfe K.H."/>
        </authorList>
    </citation>
    <scope>NUCLEOTIDE SEQUENCE [LARGE SCALE GENOMIC DNA]</scope>
    <source>
        <strain evidence="3">ATCC 76901 / BCRC 22586 / CBS 4309 / NBRC 1992 / NRRL Y-12630</strain>
    </source>
</reference>
<dbReference type="OMA" id="HSYELFR"/>
<dbReference type="eggNOG" id="ENOG502S9CX">
    <property type="taxonomic scope" value="Eukaryota"/>
</dbReference>
<evidence type="ECO:0000256" key="1">
    <source>
        <dbReference type="SAM" id="MobiDB-lite"/>
    </source>
</evidence>
<name>G0V940_NAUCA</name>
<organism evidence="2 3">
    <name type="scientific">Naumovozyma castellii</name>
    <name type="common">Yeast</name>
    <name type="synonym">Saccharomyces castellii</name>
    <dbReference type="NCBI Taxonomy" id="27288"/>
    <lineage>
        <taxon>Eukaryota</taxon>
        <taxon>Fungi</taxon>
        <taxon>Dikarya</taxon>
        <taxon>Ascomycota</taxon>
        <taxon>Saccharomycotina</taxon>
        <taxon>Saccharomycetes</taxon>
        <taxon>Saccharomycetales</taxon>
        <taxon>Saccharomycetaceae</taxon>
        <taxon>Naumovozyma</taxon>
    </lineage>
</organism>
<feature type="region of interest" description="Disordered" evidence="1">
    <location>
        <begin position="1"/>
        <end position="23"/>
    </location>
</feature>
<dbReference type="KEGG" id="ncs:NCAS_0A14320"/>
<dbReference type="Proteomes" id="UP000001640">
    <property type="component" value="Chromosome 1"/>
</dbReference>
<dbReference type="HOGENOM" id="CLU_163517_0_0_1"/>
<dbReference type="InterPro" id="IPR020366">
    <property type="entry name" value="Ies5"/>
</dbReference>
<evidence type="ECO:0000313" key="2">
    <source>
        <dbReference type="EMBL" id="CCC67990.1"/>
    </source>
</evidence>
<dbReference type="GO" id="GO:0000722">
    <property type="term" value="P:telomere maintenance via recombination"/>
    <property type="evidence" value="ECO:0007669"/>
    <property type="project" value="EnsemblFungi"/>
</dbReference>
<dbReference type="RefSeq" id="XP_003674369.1">
    <property type="nucleotide sequence ID" value="XM_003674321.1"/>
</dbReference>
<dbReference type="STRING" id="1064592.G0V940"/>
<dbReference type="GeneID" id="96901466"/>
<sequence>MQSDTTQEKDLSKLTSKNDELTKQDASLRKEYTTLLRKMTSVISILSDLEPGFQDKYTNNDVPTLISEETVNIAPKLQWYNEQIEQISKLKIEDITLPEETLELYNLYKESPLLFKDLHS</sequence>
<dbReference type="EMBL" id="HE576752">
    <property type="protein sequence ID" value="CCC67990.1"/>
    <property type="molecule type" value="Genomic_DNA"/>
</dbReference>
<evidence type="ECO:0000313" key="3">
    <source>
        <dbReference type="Proteomes" id="UP000001640"/>
    </source>
</evidence>
<keyword evidence="3" id="KW-1185">Reference proteome</keyword>
<proteinExistence type="predicted"/>
<accession>G0V940</accession>
<gene>
    <name evidence="2" type="primary">NCAS0A14320</name>
    <name evidence="2" type="ordered locus">NCAS_0A14320</name>
</gene>
<reference key="2">
    <citation type="submission" date="2011-08" db="EMBL/GenBank/DDBJ databases">
        <title>Genome sequence of Naumovozyma castellii.</title>
        <authorList>
            <person name="Gordon J.L."/>
            <person name="Armisen D."/>
            <person name="Proux-Wera E."/>
            <person name="OhEigeartaigh S.S."/>
            <person name="Byrne K.P."/>
            <person name="Wolfe K.H."/>
        </authorList>
    </citation>
    <scope>NUCLEOTIDE SEQUENCE</scope>
    <source>
        <strain>Type strain:CBS 4309</strain>
    </source>
</reference>
<dbReference type="GO" id="GO:0006338">
    <property type="term" value="P:chromatin remodeling"/>
    <property type="evidence" value="ECO:0007669"/>
    <property type="project" value="EnsemblFungi"/>
</dbReference>
<dbReference type="FunCoup" id="G0V940">
    <property type="interactions" value="127"/>
</dbReference>
<dbReference type="AlphaFoldDB" id="G0V940"/>
<protein>
    <submittedName>
        <fullName evidence="2">Uncharacterized protein</fullName>
    </submittedName>
</protein>